<comment type="caution">
    <text evidence="1">The sequence shown here is derived from an EMBL/GenBank/DDBJ whole genome shotgun (WGS) entry which is preliminary data.</text>
</comment>
<name>A0A7X0MF64_9HYPH</name>
<dbReference type="AlphaFoldDB" id="A0A7X0MF64"/>
<organism evidence="1 2">
    <name type="scientific">Rhizobium lusitanum</name>
    <dbReference type="NCBI Taxonomy" id="293958"/>
    <lineage>
        <taxon>Bacteria</taxon>
        <taxon>Pseudomonadati</taxon>
        <taxon>Pseudomonadota</taxon>
        <taxon>Alphaproteobacteria</taxon>
        <taxon>Hyphomicrobiales</taxon>
        <taxon>Rhizobiaceae</taxon>
        <taxon>Rhizobium/Agrobacterium group</taxon>
        <taxon>Rhizobium</taxon>
    </lineage>
</organism>
<evidence type="ECO:0000313" key="1">
    <source>
        <dbReference type="EMBL" id="MBB6486713.1"/>
    </source>
</evidence>
<dbReference type="GO" id="GO:0016740">
    <property type="term" value="F:transferase activity"/>
    <property type="evidence" value="ECO:0007669"/>
    <property type="project" value="UniProtKB-KW"/>
</dbReference>
<dbReference type="Proteomes" id="UP000565576">
    <property type="component" value="Unassembled WGS sequence"/>
</dbReference>
<evidence type="ECO:0000313" key="2">
    <source>
        <dbReference type="Proteomes" id="UP000565576"/>
    </source>
</evidence>
<dbReference type="RefSeq" id="WP_184706939.1">
    <property type="nucleotide sequence ID" value="NZ_JACHBG010000009.1"/>
</dbReference>
<dbReference type="EMBL" id="JACHBG010000009">
    <property type="protein sequence ID" value="MBB6486713.1"/>
    <property type="molecule type" value="Genomic_DNA"/>
</dbReference>
<protein>
    <submittedName>
        <fullName evidence="1">Glycosyltransferase involved in cell wall biosynthesis</fullName>
    </submittedName>
</protein>
<dbReference type="Pfam" id="PF13692">
    <property type="entry name" value="Glyco_trans_1_4"/>
    <property type="match status" value="1"/>
</dbReference>
<keyword evidence="1" id="KW-0808">Transferase</keyword>
<dbReference type="Gene3D" id="3.40.50.2000">
    <property type="entry name" value="Glycogen Phosphorylase B"/>
    <property type="match status" value="1"/>
</dbReference>
<gene>
    <name evidence="1" type="ORF">GGD46_004012</name>
</gene>
<reference evidence="1 2" key="1">
    <citation type="submission" date="2020-08" db="EMBL/GenBank/DDBJ databases">
        <title>Genomic Encyclopedia of Type Strains, Phase IV (KMG-V): Genome sequencing to study the core and pangenomes of soil and plant-associated prokaryotes.</title>
        <authorList>
            <person name="Whitman W."/>
        </authorList>
    </citation>
    <scope>NUCLEOTIDE SEQUENCE [LARGE SCALE GENOMIC DNA]</scope>
    <source>
        <strain evidence="1 2">SEMIA 4060</strain>
    </source>
</reference>
<proteinExistence type="predicted"/>
<dbReference type="SUPFAM" id="SSF53756">
    <property type="entry name" value="UDP-Glycosyltransferase/glycogen phosphorylase"/>
    <property type="match status" value="1"/>
</dbReference>
<sequence>MGKPVILVIAPMPVFPCSAGNRRRLLSTCDFLRDCGFEIDFVYLAHEDQIYRRFAQTPPTDQKKMQEYFRRVWFLELKHPIRLNTGASAFELDDWCPEELNDFVRWYFEDHGAASAVLVNYVFLSACLLQVPAGVLRIIDTHDKFSERRNQYLPFRLAPNFFYTSPAAEKEGLSRADIVIAIQPTEQKYFSHLIGREVSLLMPNIPVVQNFVSPTKVRAIGFMGHGNDANLVSISQFASAWQQVWQPSMPVLLIAGEICKSMPSEMGPGVKILGYVEKLSDFFNEVDIVIAPMLMGTGLKLKVIEALAHGKPLVGTSVAFEGLEAQSPDHNFRSIHDMISRIQGLAATPKYLVELTAASKFVFEAYSQNVDLGAKRLSDKLSCAHVSRSSNLPPLFPSTDTRSSSHQIGPLVLTSAMTLGLSEVADHAIYGKPLATEFLVSRTDHHEWQTCSAPERRSWWVRLGTNSVESREELWSLAGKRINIAPSFTDRPMTDEAKKLQMLAMKVLSTAEPDWSTAAIFVAADSDNITITFQAPSFLLHQATRSYAFILHDGPDGTVRLEGVAISPLSFLKLPPLTMTSRCGDTSSLPMVLRAVVTQHLPTTSFAPTKLLLISNGLCGHVELNQTVQ</sequence>
<accession>A0A7X0MF64</accession>